<dbReference type="Proteomes" id="UP000813463">
    <property type="component" value="Chromosome 2"/>
</dbReference>
<protein>
    <submittedName>
        <fullName evidence="3">Uncharacterized protein isoform X1</fullName>
    </submittedName>
</protein>
<proteinExistence type="predicted"/>
<feature type="repeat" description="TPR" evidence="1">
    <location>
        <begin position="232"/>
        <end position="265"/>
    </location>
</feature>
<keyword evidence="2" id="KW-1185">Reference proteome</keyword>
<reference evidence="3" key="2">
    <citation type="submission" date="2025-08" db="UniProtKB">
        <authorList>
            <consortium name="RefSeq"/>
        </authorList>
    </citation>
    <scope>IDENTIFICATION</scope>
    <source>
        <tissue evidence="3">Leaf</tissue>
    </source>
</reference>
<evidence type="ECO:0000313" key="2">
    <source>
        <dbReference type="Proteomes" id="UP000813463"/>
    </source>
</evidence>
<name>A0ABM3RB45_SPIOL</name>
<reference evidence="2" key="1">
    <citation type="journal article" date="2021" name="Nat. Commun.">
        <title>Genomic analyses provide insights into spinach domestication and the genetic basis of agronomic traits.</title>
        <authorList>
            <person name="Cai X."/>
            <person name="Sun X."/>
            <person name="Xu C."/>
            <person name="Sun H."/>
            <person name="Wang X."/>
            <person name="Ge C."/>
            <person name="Zhang Z."/>
            <person name="Wang Q."/>
            <person name="Fei Z."/>
            <person name="Jiao C."/>
            <person name="Wang Q."/>
        </authorList>
    </citation>
    <scope>NUCLEOTIDE SEQUENCE [LARGE SCALE GENOMIC DNA]</scope>
    <source>
        <strain evidence="2">cv. Varoflay</strain>
    </source>
</reference>
<sequence>MNVHRYTCDIQVMDERMGMSIISNMHLKSISFLSPFCFPPNSKPIKTKPNFTFSSTTTKPTDPPSNYSKIEIRVCTNRTCRRQGSLQVLETLLGISPTHVSINSCGCLGRCGSGPNLVVLPPAAMISHCGTAARAAELIVDVCSSGGADNNDADLARRSLDALAIRKRAEIEFEKHNFSEAETLFSQAIEAKPIGGIHIAYKGRSAVRLATDNFSGALDDVREALVYAPHYAEAYICQGDIFLAMDQLEAASESYAIALEKDPSLRRSKAFKARVQRLQEITLV</sequence>
<dbReference type="Gene3D" id="3.40.30.10">
    <property type="entry name" value="Glutaredoxin"/>
    <property type="match status" value="1"/>
</dbReference>
<organism evidence="2 3">
    <name type="scientific">Spinacia oleracea</name>
    <name type="common">Spinach</name>
    <dbReference type="NCBI Taxonomy" id="3562"/>
    <lineage>
        <taxon>Eukaryota</taxon>
        <taxon>Viridiplantae</taxon>
        <taxon>Streptophyta</taxon>
        <taxon>Embryophyta</taxon>
        <taxon>Tracheophyta</taxon>
        <taxon>Spermatophyta</taxon>
        <taxon>Magnoliopsida</taxon>
        <taxon>eudicotyledons</taxon>
        <taxon>Gunneridae</taxon>
        <taxon>Pentapetalae</taxon>
        <taxon>Caryophyllales</taxon>
        <taxon>Chenopodiaceae</taxon>
        <taxon>Chenopodioideae</taxon>
        <taxon>Anserineae</taxon>
        <taxon>Spinacia</taxon>
    </lineage>
</organism>
<evidence type="ECO:0000313" key="3">
    <source>
        <dbReference type="RefSeq" id="XP_056692831.1"/>
    </source>
</evidence>
<dbReference type="InterPro" id="IPR019734">
    <property type="entry name" value="TPR_rpt"/>
</dbReference>
<dbReference type="CDD" id="cd02980">
    <property type="entry name" value="TRX_Fd_family"/>
    <property type="match status" value="1"/>
</dbReference>
<dbReference type="InterPro" id="IPR011990">
    <property type="entry name" value="TPR-like_helical_dom_sf"/>
</dbReference>
<dbReference type="PANTHER" id="PTHR47682">
    <property type="entry name" value="TETRATRICOPEPTIDE REPEAT (TPR)-CONTAINING PROTEIN"/>
    <property type="match status" value="1"/>
</dbReference>
<dbReference type="SUPFAM" id="SSF52833">
    <property type="entry name" value="Thioredoxin-like"/>
    <property type="match status" value="1"/>
</dbReference>
<dbReference type="PANTHER" id="PTHR47682:SF1">
    <property type="entry name" value="TETRATRICOPEPTIDE REPEAT (TPR)-CONTAINING PROTEIN"/>
    <property type="match status" value="1"/>
</dbReference>
<dbReference type="PROSITE" id="PS50005">
    <property type="entry name" value="TPR"/>
    <property type="match status" value="1"/>
</dbReference>
<evidence type="ECO:0000256" key="1">
    <source>
        <dbReference type="PROSITE-ProRule" id="PRU00339"/>
    </source>
</evidence>
<accession>A0ABM3RB45</accession>
<dbReference type="GeneID" id="110806110"/>
<gene>
    <name evidence="3" type="primary">LOC110806110</name>
</gene>
<dbReference type="SMART" id="SM00028">
    <property type="entry name" value="TPR"/>
    <property type="match status" value="3"/>
</dbReference>
<dbReference type="SUPFAM" id="SSF48452">
    <property type="entry name" value="TPR-like"/>
    <property type="match status" value="1"/>
</dbReference>
<dbReference type="InterPro" id="IPR036249">
    <property type="entry name" value="Thioredoxin-like_sf"/>
</dbReference>
<keyword evidence="1" id="KW-0802">TPR repeat</keyword>
<dbReference type="Gene3D" id="1.25.40.10">
    <property type="entry name" value="Tetratricopeptide repeat domain"/>
    <property type="match status" value="1"/>
</dbReference>
<dbReference type="RefSeq" id="XP_056692831.1">
    <property type="nucleotide sequence ID" value="XM_056836853.1"/>
</dbReference>